<feature type="transmembrane region" description="Helical" evidence="1">
    <location>
        <begin position="44"/>
        <end position="64"/>
    </location>
</feature>
<accession>G4Z5T2</accession>
<reference evidence="2 3" key="1">
    <citation type="journal article" date="2006" name="Science">
        <title>Phytophthora genome sequences uncover evolutionary origins and mechanisms of pathogenesis.</title>
        <authorList>
            <person name="Tyler B.M."/>
            <person name="Tripathy S."/>
            <person name="Zhang X."/>
            <person name="Dehal P."/>
            <person name="Jiang R.H."/>
            <person name="Aerts A."/>
            <person name="Arredondo F.D."/>
            <person name="Baxter L."/>
            <person name="Bensasson D."/>
            <person name="Beynon J.L."/>
            <person name="Chapman J."/>
            <person name="Damasceno C.M."/>
            <person name="Dorrance A.E."/>
            <person name="Dou D."/>
            <person name="Dickerman A.W."/>
            <person name="Dubchak I.L."/>
            <person name="Garbelotto M."/>
            <person name="Gijzen M."/>
            <person name="Gordon S.G."/>
            <person name="Govers F."/>
            <person name="Grunwald N.J."/>
            <person name="Huang W."/>
            <person name="Ivors K.L."/>
            <person name="Jones R.W."/>
            <person name="Kamoun S."/>
            <person name="Krampis K."/>
            <person name="Lamour K.H."/>
            <person name="Lee M.K."/>
            <person name="McDonald W.H."/>
            <person name="Medina M."/>
            <person name="Meijer H.J."/>
            <person name="Nordberg E.K."/>
            <person name="Maclean D.J."/>
            <person name="Ospina-Giraldo M.D."/>
            <person name="Morris P.F."/>
            <person name="Phuntumart V."/>
            <person name="Putnam N.H."/>
            <person name="Rash S."/>
            <person name="Rose J.K."/>
            <person name="Sakihama Y."/>
            <person name="Salamov A.A."/>
            <person name="Savidor A."/>
            <person name="Scheuring C.F."/>
            <person name="Smith B.M."/>
            <person name="Sobral B.W."/>
            <person name="Terry A."/>
            <person name="Torto-Alalibo T.A."/>
            <person name="Win J."/>
            <person name="Xu Z."/>
            <person name="Zhang H."/>
            <person name="Grigoriev I.V."/>
            <person name="Rokhsar D.S."/>
            <person name="Boore J.L."/>
        </authorList>
    </citation>
    <scope>NUCLEOTIDE SEQUENCE [LARGE SCALE GENOMIC DNA]</scope>
    <source>
        <strain evidence="2 3">P6497</strain>
    </source>
</reference>
<dbReference type="KEGG" id="psoj:PHYSODRAFT_380913"/>
<feature type="transmembrane region" description="Helical" evidence="1">
    <location>
        <begin position="118"/>
        <end position="139"/>
    </location>
</feature>
<keyword evidence="1" id="KW-0472">Membrane</keyword>
<dbReference type="EMBL" id="JH159153">
    <property type="protein sequence ID" value="EGZ19515.1"/>
    <property type="molecule type" value="Genomic_DNA"/>
</dbReference>
<evidence type="ECO:0000313" key="3">
    <source>
        <dbReference type="Proteomes" id="UP000002640"/>
    </source>
</evidence>
<feature type="transmembrane region" description="Helical" evidence="1">
    <location>
        <begin position="84"/>
        <end position="106"/>
    </location>
</feature>
<keyword evidence="1" id="KW-1133">Transmembrane helix</keyword>
<name>G4Z5T2_PHYSP</name>
<gene>
    <name evidence="2" type="ORF">PHYSODRAFT_380913</name>
</gene>
<sequence>LRLNFTAWLTKALDAWHATQLSHYGGKYSIERMLALEEYSQTTCLTRILLVILSLPSAVFVVAICQESVPLQDPREGWQANYGFWVRVSFIGIAASYAVSTQMGPLLDAPPLSLKQKIAFCIGSGVAYVAMGMFLTAVSVLPEPFFILSLSVMAGLVLAVILRLVLDTEARGCMREKWLQFYKITVMNGAMCAGYPLYQVLFTKANNELPVLLML</sequence>
<evidence type="ECO:0000256" key="1">
    <source>
        <dbReference type="SAM" id="Phobius"/>
    </source>
</evidence>
<dbReference type="Proteomes" id="UP000002640">
    <property type="component" value="Unassembled WGS sequence"/>
</dbReference>
<dbReference type="GeneID" id="20650742"/>
<feature type="non-terminal residue" evidence="2">
    <location>
        <position position="1"/>
    </location>
</feature>
<proteinExistence type="predicted"/>
<feature type="transmembrane region" description="Helical" evidence="1">
    <location>
        <begin position="178"/>
        <end position="198"/>
    </location>
</feature>
<dbReference type="RefSeq" id="XP_009522232.1">
    <property type="nucleotide sequence ID" value="XM_009523937.1"/>
</dbReference>
<protein>
    <submittedName>
        <fullName evidence="2">Uncharacterized protein</fullName>
    </submittedName>
</protein>
<dbReference type="InParanoid" id="G4Z5T2"/>
<keyword evidence="1" id="KW-0812">Transmembrane</keyword>
<feature type="non-terminal residue" evidence="2">
    <location>
        <position position="215"/>
    </location>
</feature>
<organism evidence="2 3">
    <name type="scientific">Phytophthora sojae (strain P6497)</name>
    <name type="common">Soybean stem and root rot agent</name>
    <name type="synonym">Phytophthora megasperma f. sp. glycines</name>
    <dbReference type="NCBI Taxonomy" id="1094619"/>
    <lineage>
        <taxon>Eukaryota</taxon>
        <taxon>Sar</taxon>
        <taxon>Stramenopiles</taxon>
        <taxon>Oomycota</taxon>
        <taxon>Peronosporomycetes</taxon>
        <taxon>Peronosporales</taxon>
        <taxon>Peronosporaceae</taxon>
        <taxon>Phytophthora</taxon>
    </lineage>
</organism>
<dbReference type="AlphaFoldDB" id="G4Z5T2"/>
<feature type="transmembrane region" description="Helical" evidence="1">
    <location>
        <begin position="145"/>
        <end position="166"/>
    </location>
</feature>
<evidence type="ECO:0000313" key="2">
    <source>
        <dbReference type="EMBL" id="EGZ19515.1"/>
    </source>
</evidence>
<keyword evidence="3" id="KW-1185">Reference proteome</keyword>